<name>A0A5B8FYS3_9RHOB</name>
<sequence>MGDTITLLDPPVDIRLKRLARARRLTLRIAATDGSVHLTLPAHVSLAEARMFVLRQEDWLRSRLSRAPQPVLVAPGMVLPVEGKMTRVLPGTGRRVLAEADTLAVPGPAETAGRRVEAWLRTLARERLVPAVDGYAARLRRAPGRVTLRDTGSRWGSCTSRGDLMFSWRLAMAPPEVLDYVAAHEAAHLVEMNHSDRFWAQVAGICPDYARHRAWLRTHGATLHRYRFR</sequence>
<protein>
    <submittedName>
        <fullName evidence="2">M48 family metallopeptidase</fullName>
    </submittedName>
</protein>
<dbReference type="PANTHER" id="PTHR30399">
    <property type="entry name" value="UNCHARACTERIZED PROTEIN YGJP"/>
    <property type="match status" value="1"/>
</dbReference>
<evidence type="ECO:0000313" key="2">
    <source>
        <dbReference type="EMBL" id="QDL91829.1"/>
    </source>
</evidence>
<dbReference type="RefSeq" id="WP_138572118.1">
    <property type="nucleotide sequence ID" value="NZ_CP040818.1"/>
</dbReference>
<dbReference type="OrthoDB" id="9795402at2"/>
<keyword evidence="3" id="KW-1185">Reference proteome</keyword>
<accession>A0A5B8FYS3</accession>
<dbReference type="CDD" id="cd07344">
    <property type="entry name" value="M48_yhfN_like"/>
    <property type="match status" value="1"/>
</dbReference>
<dbReference type="PANTHER" id="PTHR30399:SF1">
    <property type="entry name" value="UTP PYROPHOSPHATASE"/>
    <property type="match status" value="1"/>
</dbReference>
<feature type="domain" description="YgjP-like metallopeptidase" evidence="1">
    <location>
        <begin position="25"/>
        <end position="219"/>
    </location>
</feature>
<organism evidence="2 3">
    <name type="scientific">Paroceanicella profunda</name>
    <dbReference type="NCBI Taxonomy" id="2579971"/>
    <lineage>
        <taxon>Bacteria</taxon>
        <taxon>Pseudomonadati</taxon>
        <taxon>Pseudomonadota</taxon>
        <taxon>Alphaproteobacteria</taxon>
        <taxon>Rhodobacterales</taxon>
        <taxon>Paracoccaceae</taxon>
        <taxon>Paroceanicella</taxon>
    </lineage>
</organism>
<evidence type="ECO:0000313" key="3">
    <source>
        <dbReference type="Proteomes" id="UP000305888"/>
    </source>
</evidence>
<gene>
    <name evidence="2" type="ORF">FDP22_08605</name>
</gene>
<dbReference type="Gene3D" id="3.30.2010.10">
    <property type="entry name" value="Metalloproteases ('zincins'), catalytic domain"/>
    <property type="match status" value="1"/>
</dbReference>
<dbReference type="AlphaFoldDB" id="A0A5B8FYS3"/>
<proteinExistence type="predicted"/>
<dbReference type="InterPro" id="IPR053136">
    <property type="entry name" value="UTP_pyrophosphatase-like"/>
</dbReference>
<dbReference type="Pfam" id="PF01863">
    <property type="entry name" value="YgjP-like"/>
    <property type="match status" value="1"/>
</dbReference>
<evidence type="ECO:0000259" key="1">
    <source>
        <dbReference type="Pfam" id="PF01863"/>
    </source>
</evidence>
<dbReference type="InterPro" id="IPR002725">
    <property type="entry name" value="YgjP-like_metallopeptidase"/>
</dbReference>
<dbReference type="EMBL" id="CP040818">
    <property type="protein sequence ID" value="QDL91829.1"/>
    <property type="molecule type" value="Genomic_DNA"/>
</dbReference>
<reference evidence="2 3" key="1">
    <citation type="submission" date="2019-06" db="EMBL/GenBank/DDBJ databases">
        <title>Genome sequence of Rhodobacteraceae bacterium D4M1.</title>
        <authorList>
            <person name="Cao J."/>
        </authorList>
    </citation>
    <scope>NUCLEOTIDE SEQUENCE [LARGE SCALE GENOMIC DNA]</scope>
    <source>
        <strain evidence="2 3">D4M1</strain>
    </source>
</reference>
<dbReference type="Proteomes" id="UP000305888">
    <property type="component" value="Chromosome"/>
</dbReference>
<dbReference type="KEGG" id="ppru:FDP22_08605"/>